<organism evidence="1 2">
    <name type="scientific">Chryseobacterium fistulae</name>
    <dbReference type="NCBI Taxonomy" id="2675058"/>
    <lineage>
        <taxon>Bacteria</taxon>
        <taxon>Pseudomonadati</taxon>
        <taxon>Bacteroidota</taxon>
        <taxon>Flavobacteriia</taxon>
        <taxon>Flavobacteriales</taxon>
        <taxon>Weeksellaceae</taxon>
        <taxon>Chryseobacterium group</taxon>
        <taxon>Chryseobacterium</taxon>
    </lineage>
</organism>
<gene>
    <name evidence="1" type="ORF">CHRY9393_01504</name>
</gene>
<dbReference type="EMBL" id="CACVBY010000027">
    <property type="protein sequence ID" value="CAA7387196.1"/>
    <property type="molecule type" value="Genomic_DNA"/>
</dbReference>
<name>A0A6N4XSS6_9FLAO</name>
<dbReference type="Proteomes" id="UP000445309">
    <property type="component" value="Unassembled WGS sequence"/>
</dbReference>
<sequence length="142" mass="16478">MGIKIKQLVIFSLVFFSHLISGQAVEGRIKYMKKYAYSNCVYINNNKLDATYLNDKFQLSDKSENLFIDLGKISDKESIKIREFTEKQTKDFTVIEPSYYSETGKANTITADCMNFYESKELDNFIKEIVGIIPKKKSIKRK</sequence>
<protein>
    <submittedName>
        <fullName evidence="1">Uncharacterized protein</fullName>
    </submittedName>
</protein>
<accession>A0A6N4XSS6</accession>
<evidence type="ECO:0000313" key="1">
    <source>
        <dbReference type="EMBL" id="CAA7387196.1"/>
    </source>
</evidence>
<keyword evidence="2" id="KW-1185">Reference proteome</keyword>
<proteinExistence type="predicted"/>
<dbReference type="AlphaFoldDB" id="A0A6N4XSS6"/>
<dbReference type="InterPro" id="IPR038314">
    <property type="entry name" value="T6SS_sf"/>
</dbReference>
<dbReference type="Gene3D" id="1.20.120.1620">
    <property type="match status" value="1"/>
</dbReference>
<dbReference type="RefSeq" id="WP_162072749.1">
    <property type="nucleotide sequence ID" value="NZ_CACVBY010000027.1"/>
</dbReference>
<evidence type="ECO:0000313" key="2">
    <source>
        <dbReference type="Proteomes" id="UP000445309"/>
    </source>
</evidence>
<reference evidence="1 2" key="1">
    <citation type="submission" date="2020-01" db="EMBL/GenBank/DDBJ databases">
        <authorList>
            <person name="Rodrigo-Torres L."/>
            <person name="Arahal R. D."/>
            <person name="Lucena T."/>
        </authorList>
    </citation>
    <scope>NUCLEOTIDE SEQUENCE [LARGE SCALE GENOMIC DNA]</scope>
    <source>
        <strain evidence="1 2">CECT 9393</strain>
    </source>
</reference>